<evidence type="ECO:0000313" key="1">
    <source>
        <dbReference type="EMBL" id="MBK1787264.1"/>
    </source>
</evidence>
<dbReference type="RefSeq" id="WP_200321696.1">
    <property type="nucleotide sequence ID" value="NZ_JAENJH010000006.1"/>
</dbReference>
<dbReference type="EMBL" id="JAENJH010000006">
    <property type="protein sequence ID" value="MBK1787264.1"/>
    <property type="molecule type" value="Genomic_DNA"/>
</dbReference>
<reference evidence="1" key="1">
    <citation type="submission" date="2020-12" db="EMBL/GenBank/DDBJ databases">
        <title>Prauserella sp. ASG 168, a novel actinomycete isolated from cave rock.</title>
        <authorList>
            <person name="Suriyachadkun C."/>
        </authorList>
    </citation>
    <scope>NUCLEOTIDE SEQUENCE</scope>
    <source>
        <strain evidence="1">ASG 168</strain>
    </source>
</reference>
<sequence length="93" mass="9850">MNRVEQIAQATQAGHDGELLPLQRAEFETPVLCCPAVVTAVTATVAATFAAYNAGNMVSDFVGEHNNPEVDPALLCGKSGKELLNIRQGGVRR</sequence>
<keyword evidence="2" id="KW-1185">Reference proteome</keyword>
<comment type="caution">
    <text evidence="1">The sequence shown here is derived from an EMBL/GenBank/DDBJ whole genome shotgun (WGS) entry which is preliminary data.</text>
</comment>
<evidence type="ECO:0000313" key="2">
    <source>
        <dbReference type="Proteomes" id="UP000635245"/>
    </source>
</evidence>
<proteinExistence type="predicted"/>
<dbReference type="AlphaFoldDB" id="A0A934QXC6"/>
<accession>A0A934QXC6</accession>
<organism evidence="1 2">
    <name type="scientific">Prauserella cavernicola</name>
    <dbReference type="NCBI Taxonomy" id="2800127"/>
    <lineage>
        <taxon>Bacteria</taxon>
        <taxon>Bacillati</taxon>
        <taxon>Actinomycetota</taxon>
        <taxon>Actinomycetes</taxon>
        <taxon>Pseudonocardiales</taxon>
        <taxon>Pseudonocardiaceae</taxon>
        <taxon>Prauserella</taxon>
    </lineage>
</organism>
<protein>
    <submittedName>
        <fullName evidence="1">Uncharacterized protein</fullName>
    </submittedName>
</protein>
<name>A0A934QXC6_9PSEU</name>
<gene>
    <name evidence="1" type="ORF">JHE00_23325</name>
</gene>
<dbReference type="Proteomes" id="UP000635245">
    <property type="component" value="Unassembled WGS sequence"/>
</dbReference>